<dbReference type="Proteomes" id="UP000005408">
    <property type="component" value="Unassembled WGS sequence"/>
</dbReference>
<dbReference type="AlphaFoldDB" id="A0A8W8IJ64"/>
<feature type="transmembrane region" description="Helical" evidence="2">
    <location>
        <begin position="318"/>
        <end position="337"/>
    </location>
</feature>
<dbReference type="SUPFAM" id="SSF103473">
    <property type="entry name" value="MFS general substrate transporter"/>
    <property type="match status" value="1"/>
</dbReference>
<evidence type="ECO:0000259" key="3">
    <source>
        <dbReference type="PROSITE" id="PS50850"/>
    </source>
</evidence>
<feature type="transmembrane region" description="Helical" evidence="2">
    <location>
        <begin position="122"/>
        <end position="148"/>
    </location>
</feature>
<dbReference type="GO" id="GO:0008028">
    <property type="term" value="F:monocarboxylic acid transmembrane transporter activity"/>
    <property type="evidence" value="ECO:0007669"/>
    <property type="project" value="TreeGrafter"/>
</dbReference>
<feature type="transmembrane region" description="Helical" evidence="2">
    <location>
        <begin position="343"/>
        <end position="368"/>
    </location>
</feature>
<sequence length="539" mass="59265">MLLSNYQLDGHKQDMRLHALGNKINMFYGWIVVLAAAIIRILVYGISYTSGVVYVVILENFKTGAAETSWISSLITAMTFLVIQSAPLAGVLVNRFGWRIVTFGGGILTCAGLLLSTVSTNLAMLCLFYGIVTGAGCGVAYMSGSLAVPKYFQHKKIQNLAVGVASAGGGVGSFLFPPIVRYLDNEYGWKGMFMIQGGIALHICAFGLLYRPLPNRDENENPTKKVRRQSSVHVPEPNDWTFLRSAVFHFVSVNNFLFSFGASIIYGHLAAYAQFHLQINKNDAAFLYSVIGISITIAKITQGLVADFHTVHPIFKAINQYILFYTIGGIATAFLLLDAGYAGLVIYCIFFGTSMGANGGSLIPAILMEMFGQNKLSLPYGVVLAEMAIGQTLGAPAAGWMYEKLKNYHYPFIMASVSMLLSALIMIYPRRYLMRPHRENNSIVIDIEVPAVENDKSLEEIEATEATSFIDEKNTNLIQDGLITDPYDSIVSNILKADDIKDVGDQGEALAENTYLMPDDDKNVISNRRRSTDDFPNMK</sequence>
<keyword evidence="5" id="KW-1185">Reference proteome</keyword>
<dbReference type="Gene3D" id="1.20.1250.20">
    <property type="entry name" value="MFS general substrate transporter like domains"/>
    <property type="match status" value="1"/>
</dbReference>
<keyword evidence="2" id="KW-0812">Transmembrane</keyword>
<dbReference type="Pfam" id="PF07690">
    <property type="entry name" value="MFS_1"/>
    <property type="match status" value="1"/>
</dbReference>
<feature type="domain" description="Major facilitator superfamily (MFS) profile" evidence="3">
    <location>
        <begin position="31"/>
        <end position="434"/>
    </location>
</feature>
<accession>A0A8W8IJ64</accession>
<dbReference type="InterPro" id="IPR020846">
    <property type="entry name" value="MFS_dom"/>
</dbReference>
<feature type="transmembrane region" description="Helical" evidence="2">
    <location>
        <begin position="96"/>
        <end position="116"/>
    </location>
</feature>
<keyword evidence="2" id="KW-1133">Transmembrane helix</keyword>
<dbReference type="PROSITE" id="PS50850">
    <property type="entry name" value="MFS"/>
    <property type="match status" value="1"/>
</dbReference>
<feature type="transmembrane region" description="Helical" evidence="2">
    <location>
        <begin position="408"/>
        <end position="428"/>
    </location>
</feature>
<feature type="transmembrane region" description="Helical" evidence="2">
    <location>
        <begin position="27"/>
        <end position="57"/>
    </location>
</feature>
<protein>
    <recommendedName>
        <fullName evidence="3">Major facilitator superfamily (MFS) profile domain-containing protein</fullName>
    </recommendedName>
</protein>
<dbReference type="InterPro" id="IPR011701">
    <property type="entry name" value="MFS"/>
</dbReference>
<dbReference type="InterPro" id="IPR036259">
    <property type="entry name" value="MFS_trans_sf"/>
</dbReference>
<name>A0A8W8IJ64_MAGGI</name>
<dbReference type="InterPro" id="IPR050327">
    <property type="entry name" value="Proton-linked_MCT"/>
</dbReference>
<evidence type="ECO:0000256" key="2">
    <source>
        <dbReference type="SAM" id="Phobius"/>
    </source>
</evidence>
<reference evidence="4" key="1">
    <citation type="submission" date="2022-08" db="UniProtKB">
        <authorList>
            <consortium name="EnsemblMetazoa"/>
        </authorList>
    </citation>
    <scope>IDENTIFICATION</scope>
    <source>
        <strain evidence="4">05x7-T-G4-1.051#20</strain>
    </source>
</reference>
<proteinExistence type="predicted"/>
<evidence type="ECO:0000256" key="1">
    <source>
        <dbReference type="ARBA" id="ARBA00004141"/>
    </source>
</evidence>
<feature type="transmembrane region" description="Helical" evidence="2">
    <location>
        <begin position="69"/>
        <end position="89"/>
    </location>
</feature>
<keyword evidence="2" id="KW-0472">Membrane</keyword>
<comment type="subcellular location">
    <subcellularLocation>
        <location evidence="1">Membrane</location>
        <topology evidence="1">Multi-pass membrane protein</topology>
    </subcellularLocation>
</comment>
<dbReference type="GO" id="GO:0016020">
    <property type="term" value="C:membrane"/>
    <property type="evidence" value="ECO:0007669"/>
    <property type="project" value="UniProtKB-SubCell"/>
</dbReference>
<evidence type="ECO:0000313" key="4">
    <source>
        <dbReference type="EnsemblMetazoa" id="G14263.1:cds"/>
    </source>
</evidence>
<feature type="transmembrane region" description="Helical" evidence="2">
    <location>
        <begin position="192"/>
        <end position="210"/>
    </location>
</feature>
<dbReference type="EnsemblMetazoa" id="G14263.1">
    <property type="protein sequence ID" value="G14263.1:cds"/>
    <property type="gene ID" value="G14263"/>
</dbReference>
<dbReference type="PANTHER" id="PTHR11360">
    <property type="entry name" value="MONOCARBOXYLATE TRANSPORTER"/>
    <property type="match status" value="1"/>
</dbReference>
<evidence type="ECO:0000313" key="5">
    <source>
        <dbReference type="Proteomes" id="UP000005408"/>
    </source>
</evidence>
<dbReference type="CDD" id="cd17352">
    <property type="entry name" value="MFS_MCT_SLC16"/>
    <property type="match status" value="1"/>
</dbReference>
<organism evidence="4 5">
    <name type="scientific">Magallana gigas</name>
    <name type="common">Pacific oyster</name>
    <name type="synonym">Crassostrea gigas</name>
    <dbReference type="NCBI Taxonomy" id="29159"/>
    <lineage>
        <taxon>Eukaryota</taxon>
        <taxon>Metazoa</taxon>
        <taxon>Spiralia</taxon>
        <taxon>Lophotrochozoa</taxon>
        <taxon>Mollusca</taxon>
        <taxon>Bivalvia</taxon>
        <taxon>Autobranchia</taxon>
        <taxon>Pteriomorphia</taxon>
        <taxon>Ostreida</taxon>
        <taxon>Ostreoidea</taxon>
        <taxon>Ostreidae</taxon>
        <taxon>Magallana</taxon>
    </lineage>
</organism>
<dbReference type="PANTHER" id="PTHR11360:SF284">
    <property type="entry name" value="EG:103B4.3 PROTEIN-RELATED"/>
    <property type="match status" value="1"/>
</dbReference>
<feature type="transmembrane region" description="Helical" evidence="2">
    <location>
        <begin position="246"/>
        <end position="266"/>
    </location>
</feature>
<feature type="transmembrane region" description="Helical" evidence="2">
    <location>
        <begin position="160"/>
        <end position="180"/>
    </location>
</feature>
<feature type="transmembrane region" description="Helical" evidence="2">
    <location>
        <begin position="286"/>
        <end position="306"/>
    </location>
</feature>